<dbReference type="Proteomes" id="UP000236291">
    <property type="component" value="Unassembled WGS sequence"/>
</dbReference>
<dbReference type="ExpressionAtlas" id="A0A2K3M0W6">
    <property type="expression patterns" value="baseline"/>
</dbReference>
<evidence type="ECO:0000313" key="2">
    <source>
        <dbReference type="EMBL" id="PNX84437.1"/>
    </source>
</evidence>
<feature type="non-terminal residue" evidence="2">
    <location>
        <position position="120"/>
    </location>
</feature>
<organism evidence="2 3">
    <name type="scientific">Trifolium pratense</name>
    <name type="common">Red clover</name>
    <dbReference type="NCBI Taxonomy" id="57577"/>
    <lineage>
        <taxon>Eukaryota</taxon>
        <taxon>Viridiplantae</taxon>
        <taxon>Streptophyta</taxon>
        <taxon>Embryophyta</taxon>
        <taxon>Tracheophyta</taxon>
        <taxon>Spermatophyta</taxon>
        <taxon>Magnoliopsida</taxon>
        <taxon>eudicotyledons</taxon>
        <taxon>Gunneridae</taxon>
        <taxon>Pentapetalae</taxon>
        <taxon>rosids</taxon>
        <taxon>fabids</taxon>
        <taxon>Fabales</taxon>
        <taxon>Fabaceae</taxon>
        <taxon>Papilionoideae</taxon>
        <taxon>50 kb inversion clade</taxon>
        <taxon>NPAAA clade</taxon>
        <taxon>Hologalegina</taxon>
        <taxon>IRL clade</taxon>
        <taxon>Trifolieae</taxon>
        <taxon>Trifolium</taxon>
    </lineage>
</organism>
<gene>
    <name evidence="2" type="ORF">L195_g040497</name>
</gene>
<proteinExistence type="predicted"/>
<name>A0A2K3M0W6_TRIPR</name>
<comment type="caution">
    <text evidence="2">The sequence shown here is derived from an EMBL/GenBank/DDBJ whole genome shotgun (WGS) entry which is preliminary data.</text>
</comment>
<reference evidence="2 3" key="2">
    <citation type="journal article" date="2017" name="Front. Plant Sci.">
        <title>Gene Classification and Mining of Molecular Markers Useful in Red Clover (Trifolium pratense) Breeding.</title>
        <authorList>
            <person name="Istvanek J."/>
            <person name="Dluhosova J."/>
            <person name="Dluhos P."/>
            <person name="Patkova L."/>
            <person name="Nedelnik J."/>
            <person name="Repkova J."/>
        </authorList>
    </citation>
    <scope>NUCLEOTIDE SEQUENCE [LARGE SCALE GENOMIC DNA]</scope>
    <source>
        <strain evidence="3">cv. Tatra</strain>
        <tissue evidence="2">Young leaves</tissue>
    </source>
</reference>
<evidence type="ECO:0000313" key="3">
    <source>
        <dbReference type="Proteomes" id="UP000236291"/>
    </source>
</evidence>
<evidence type="ECO:0000259" key="1">
    <source>
        <dbReference type="Pfam" id="PF21673"/>
    </source>
</evidence>
<accession>A0A2K3M0W6</accession>
<sequence>MENTFDKISTVNQILDLLSVLGYVDTTNSDAPPHQKITDGLSWIIATLNPNIMHVYHHENTIEFEQEDQLKTTSINDNLDELNHRKMNVVEKLDELRSRIDKEGADSAVQKLYTLMKSLK</sequence>
<feature type="domain" description="CCDC93 N-terminal" evidence="1">
    <location>
        <begin position="8"/>
        <end position="71"/>
    </location>
</feature>
<reference evidence="2 3" key="1">
    <citation type="journal article" date="2014" name="Am. J. Bot.">
        <title>Genome assembly and annotation for red clover (Trifolium pratense; Fabaceae).</title>
        <authorList>
            <person name="Istvanek J."/>
            <person name="Jaros M."/>
            <person name="Krenek A."/>
            <person name="Repkova J."/>
        </authorList>
    </citation>
    <scope>NUCLEOTIDE SEQUENCE [LARGE SCALE GENOMIC DNA]</scope>
    <source>
        <strain evidence="3">cv. Tatra</strain>
        <tissue evidence="2">Young leaves</tissue>
    </source>
</reference>
<dbReference type="EMBL" id="ASHM01046347">
    <property type="protein sequence ID" value="PNX84437.1"/>
    <property type="molecule type" value="Genomic_DNA"/>
</dbReference>
<dbReference type="InterPro" id="IPR048747">
    <property type="entry name" value="CCDC93_N"/>
</dbReference>
<protein>
    <recommendedName>
        <fullName evidence="1">CCDC93 N-terminal domain-containing protein</fullName>
    </recommendedName>
</protein>
<dbReference type="Pfam" id="PF21673">
    <property type="entry name" value="CCDC93_N"/>
    <property type="match status" value="1"/>
</dbReference>
<dbReference type="AlphaFoldDB" id="A0A2K3M0W6"/>